<evidence type="ECO:0000313" key="2">
    <source>
        <dbReference type="EMBL" id="KAK5976475.1"/>
    </source>
</evidence>
<keyword evidence="3" id="KW-1185">Reference proteome</keyword>
<proteinExistence type="predicted"/>
<feature type="non-terminal residue" evidence="2">
    <location>
        <position position="218"/>
    </location>
</feature>
<reference evidence="2 3" key="1">
    <citation type="submission" date="2019-10" db="EMBL/GenBank/DDBJ databases">
        <title>Assembly and Annotation for the nematode Trichostrongylus colubriformis.</title>
        <authorList>
            <person name="Martin J."/>
        </authorList>
    </citation>
    <scope>NUCLEOTIDE SEQUENCE [LARGE SCALE GENOMIC DNA]</scope>
    <source>
        <strain evidence="2">G859</strain>
        <tissue evidence="2">Whole worm</tissue>
    </source>
</reference>
<dbReference type="Proteomes" id="UP001331761">
    <property type="component" value="Unassembled WGS sequence"/>
</dbReference>
<dbReference type="AlphaFoldDB" id="A0AAN8FG51"/>
<feature type="region of interest" description="Disordered" evidence="1">
    <location>
        <begin position="138"/>
        <end position="169"/>
    </location>
</feature>
<feature type="non-terminal residue" evidence="2">
    <location>
        <position position="1"/>
    </location>
</feature>
<feature type="compositionally biased region" description="Low complexity" evidence="1">
    <location>
        <begin position="145"/>
        <end position="165"/>
    </location>
</feature>
<name>A0AAN8FG51_TRICO</name>
<sequence length="218" mass="24459">HFTGLCTRSFFAQPVIYDKAMGIDFYFTGINVPSVSACAEFCGARRFCRTAIFNSYTKTCAISYEYTLNCRYNKNRYTEFDVRHSSSHLIQVACVTKCGEDYTPHKPLHKSTRLVEETAANAKALPDTLKKVELITGEPHDGTKSESFSSQEQSTTSSSNSRRASMGNINNAALPAVDELKREPIRRGPPQVCFRTIERRYLLGGSFEHHTTSSIDEC</sequence>
<evidence type="ECO:0000256" key="1">
    <source>
        <dbReference type="SAM" id="MobiDB-lite"/>
    </source>
</evidence>
<comment type="caution">
    <text evidence="2">The sequence shown here is derived from an EMBL/GenBank/DDBJ whole genome shotgun (WGS) entry which is preliminary data.</text>
</comment>
<accession>A0AAN8FG51</accession>
<gene>
    <name evidence="2" type="ORF">GCK32_017218</name>
</gene>
<evidence type="ECO:0000313" key="3">
    <source>
        <dbReference type="Proteomes" id="UP001331761"/>
    </source>
</evidence>
<protein>
    <recommendedName>
        <fullName evidence="4">Apple domain-containing protein</fullName>
    </recommendedName>
</protein>
<evidence type="ECO:0008006" key="4">
    <source>
        <dbReference type="Google" id="ProtNLM"/>
    </source>
</evidence>
<organism evidence="2 3">
    <name type="scientific">Trichostrongylus colubriformis</name>
    <name type="common">Black scour worm</name>
    <dbReference type="NCBI Taxonomy" id="6319"/>
    <lineage>
        <taxon>Eukaryota</taxon>
        <taxon>Metazoa</taxon>
        <taxon>Ecdysozoa</taxon>
        <taxon>Nematoda</taxon>
        <taxon>Chromadorea</taxon>
        <taxon>Rhabditida</taxon>
        <taxon>Rhabditina</taxon>
        <taxon>Rhabditomorpha</taxon>
        <taxon>Strongyloidea</taxon>
        <taxon>Trichostrongylidae</taxon>
        <taxon>Trichostrongylus</taxon>
    </lineage>
</organism>
<dbReference type="EMBL" id="WIXE01011827">
    <property type="protein sequence ID" value="KAK5976475.1"/>
    <property type="molecule type" value="Genomic_DNA"/>
</dbReference>